<feature type="domain" description="HTH araC/xylS-type" evidence="5">
    <location>
        <begin position="238"/>
        <end position="339"/>
    </location>
</feature>
<dbReference type="SMART" id="SM00342">
    <property type="entry name" value="HTH_ARAC"/>
    <property type="match status" value="1"/>
</dbReference>
<dbReference type="Pfam" id="PF12833">
    <property type="entry name" value="HTH_18"/>
    <property type="match status" value="1"/>
</dbReference>
<dbReference type="RefSeq" id="WP_346184765.1">
    <property type="nucleotide sequence ID" value="NZ_BAABCE010000014.1"/>
</dbReference>
<feature type="compositionally biased region" description="Low complexity" evidence="4">
    <location>
        <begin position="171"/>
        <end position="185"/>
    </location>
</feature>
<protein>
    <submittedName>
        <fullName evidence="6">Helix-turn-helix domain-containing protein</fullName>
    </submittedName>
</protein>
<evidence type="ECO:0000256" key="1">
    <source>
        <dbReference type="ARBA" id="ARBA00023015"/>
    </source>
</evidence>
<organism evidence="6 7">
    <name type="scientific">Streptomyces osmaniensis</name>
    <dbReference type="NCBI Taxonomy" id="593134"/>
    <lineage>
        <taxon>Bacteria</taxon>
        <taxon>Bacillati</taxon>
        <taxon>Actinomycetota</taxon>
        <taxon>Actinomycetes</taxon>
        <taxon>Kitasatosporales</taxon>
        <taxon>Streptomycetaceae</taxon>
        <taxon>Streptomyces</taxon>
    </lineage>
</organism>
<dbReference type="InterPro" id="IPR050204">
    <property type="entry name" value="AraC_XylS_family_regulators"/>
</dbReference>
<dbReference type="PANTHER" id="PTHR46796">
    <property type="entry name" value="HTH-TYPE TRANSCRIPTIONAL ACTIVATOR RHAS-RELATED"/>
    <property type="match status" value="1"/>
</dbReference>
<dbReference type="EMBL" id="BAABCE010000014">
    <property type="protein sequence ID" value="GAA3574742.1"/>
    <property type="molecule type" value="Genomic_DNA"/>
</dbReference>
<evidence type="ECO:0000313" key="7">
    <source>
        <dbReference type="Proteomes" id="UP001500707"/>
    </source>
</evidence>
<dbReference type="PANTHER" id="PTHR46796:SF6">
    <property type="entry name" value="ARAC SUBFAMILY"/>
    <property type="match status" value="1"/>
</dbReference>
<keyword evidence="7" id="KW-1185">Reference proteome</keyword>
<proteinExistence type="predicted"/>
<dbReference type="PROSITE" id="PS01124">
    <property type="entry name" value="HTH_ARAC_FAMILY_2"/>
    <property type="match status" value="1"/>
</dbReference>
<evidence type="ECO:0000256" key="2">
    <source>
        <dbReference type="ARBA" id="ARBA00023125"/>
    </source>
</evidence>
<evidence type="ECO:0000256" key="4">
    <source>
        <dbReference type="SAM" id="MobiDB-lite"/>
    </source>
</evidence>
<name>A0ABP6XZ13_9ACTN</name>
<dbReference type="Proteomes" id="UP001500707">
    <property type="component" value="Unassembled WGS sequence"/>
</dbReference>
<dbReference type="PROSITE" id="PS00041">
    <property type="entry name" value="HTH_ARAC_FAMILY_1"/>
    <property type="match status" value="1"/>
</dbReference>
<dbReference type="InterPro" id="IPR035418">
    <property type="entry name" value="AraC-bd_2"/>
</dbReference>
<dbReference type="Pfam" id="PF14525">
    <property type="entry name" value="AraC_binding_2"/>
    <property type="match status" value="1"/>
</dbReference>
<dbReference type="InterPro" id="IPR018060">
    <property type="entry name" value="HTH_AraC"/>
</dbReference>
<evidence type="ECO:0000259" key="5">
    <source>
        <dbReference type="PROSITE" id="PS01124"/>
    </source>
</evidence>
<reference evidence="7" key="1">
    <citation type="journal article" date="2019" name="Int. J. Syst. Evol. Microbiol.">
        <title>The Global Catalogue of Microorganisms (GCM) 10K type strain sequencing project: providing services to taxonomists for standard genome sequencing and annotation.</title>
        <authorList>
            <consortium name="The Broad Institute Genomics Platform"/>
            <consortium name="The Broad Institute Genome Sequencing Center for Infectious Disease"/>
            <person name="Wu L."/>
            <person name="Ma J."/>
        </authorList>
    </citation>
    <scope>NUCLEOTIDE SEQUENCE [LARGE SCALE GENOMIC DNA]</scope>
    <source>
        <strain evidence="7">JCM 17656</strain>
    </source>
</reference>
<keyword evidence="2" id="KW-0238">DNA-binding</keyword>
<sequence length="342" mass="37417">MIRTVFHSEDLPAAERLARFDDFLRHCDHPMAVTSSAPELFRATARALEIGPVSVAELTLSPSVVRRTARLIRQSDPELCCVVFARRGALRVAQAGREAALGERDFALYDSSQPLRVRITGRGPATLVRAHVPRALLPPRARRADGLLGRPLPGRAGIGALLTQFLGDVMAGTPPDGDDAPGPATEPYESAEPALPHPAGDAVVLGAVAVDLVAATLAHHLDEESPAPDEQGPGVLLLRIDAFIEEHLPEPDLSPRAVAAAHHISVSYLHRLFRTRETTVTELIRRRRLERARRDLGDERLRDLPIHRVAARWGFRDHASFTRAFRAAYGVPPSRHRRQSSG</sequence>
<keyword evidence="1" id="KW-0805">Transcription regulation</keyword>
<evidence type="ECO:0000256" key="3">
    <source>
        <dbReference type="ARBA" id="ARBA00023163"/>
    </source>
</evidence>
<comment type="caution">
    <text evidence="6">The sequence shown here is derived from an EMBL/GenBank/DDBJ whole genome shotgun (WGS) entry which is preliminary data.</text>
</comment>
<dbReference type="InterPro" id="IPR018062">
    <property type="entry name" value="HTH_AraC-typ_CS"/>
</dbReference>
<evidence type="ECO:0000313" key="6">
    <source>
        <dbReference type="EMBL" id="GAA3574742.1"/>
    </source>
</evidence>
<accession>A0ABP6XZ13</accession>
<keyword evidence="3" id="KW-0804">Transcription</keyword>
<feature type="region of interest" description="Disordered" evidence="4">
    <location>
        <begin position="169"/>
        <end position="196"/>
    </location>
</feature>
<gene>
    <name evidence="6" type="ORF">GCM10022295_65320</name>
</gene>